<proteinExistence type="predicted"/>
<sequence>MPDAISTESVLDHLMTAPCTLAGQFVNGSNYTFFLSLQSSTGEMQAVYKPVRGEAPLWDFPEGSLSKREVAAYRLSEAIGWHLVPPTVFRKKGLPFGAGSVQQFIDHDPQHHYFNLTPEEKDMLRPLALFDWLINNADRKGSHIIWSKDRHIYGIDHGVCFHVEDKLRTVIWDFSGQLIPSNLLSDLEKILPKLYTGNELFDELRQFLRVREIKALAARASHILSVKTFPESDNTRRQFPWPPV</sequence>
<dbReference type="Proteomes" id="UP000050430">
    <property type="component" value="Unassembled WGS sequence"/>
</dbReference>
<protein>
    <recommendedName>
        <fullName evidence="3">PI3K/PI4K catalytic domain-containing protein</fullName>
    </recommendedName>
</protein>
<dbReference type="EMBL" id="LGCK01000007">
    <property type="protein sequence ID" value="KPL72936.1"/>
    <property type="molecule type" value="Genomic_DNA"/>
</dbReference>
<dbReference type="STRING" id="229920.ADM99_07835"/>
<gene>
    <name evidence="1" type="ORF">ADM99_07835</name>
</gene>
<comment type="caution">
    <text evidence="1">The sequence shown here is derived from an EMBL/GenBank/DDBJ whole genome shotgun (WGS) entry which is preliminary data.</text>
</comment>
<organism evidence="1 2">
    <name type="scientific">Leptolinea tardivitalis</name>
    <dbReference type="NCBI Taxonomy" id="229920"/>
    <lineage>
        <taxon>Bacteria</taxon>
        <taxon>Bacillati</taxon>
        <taxon>Chloroflexota</taxon>
        <taxon>Anaerolineae</taxon>
        <taxon>Anaerolineales</taxon>
        <taxon>Anaerolineaceae</taxon>
        <taxon>Leptolinea</taxon>
    </lineage>
</organism>
<keyword evidence="2" id="KW-1185">Reference proteome</keyword>
<accession>A0A0P6X0X8</accession>
<name>A0A0P6X0X8_9CHLR</name>
<evidence type="ECO:0000313" key="1">
    <source>
        <dbReference type="EMBL" id="KPL72936.1"/>
    </source>
</evidence>
<evidence type="ECO:0008006" key="3">
    <source>
        <dbReference type="Google" id="ProtNLM"/>
    </source>
</evidence>
<dbReference type="NCBIfam" id="TIGR03843">
    <property type="entry name" value="SCO1664 family protein"/>
    <property type="match status" value="1"/>
</dbReference>
<dbReference type="AlphaFoldDB" id="A0A0P6X0X8"/>
<dbReference type="InterPro" id="IPR022292">
    <property type="entry name" value="CHP03843"/>
</dbReference>
<dbReference type="OrthoDB" id="152610at2"/>
<evidence type="ECO:0000313" key="2">
    <source>
        <dbReference type="Proteomes" id="UP000050430"/>
    </source>
</evidence>
<dbReference type="PATRIC" id="fig|229920.5.peg.1537"/>
<dbReference type="RefSeq" id="WP_062420930.1">
    <property type="nucleotide sequence ID" value="NZ_BBYA01000008.1"/>
</dbReference>
<reference evidence="1 2" key="1">
    <citation type="submission" date="2015-07" db="EMBL/GenBank/DDBJ databases">
        <title>Genome sequence of Leptolinea tardivitalis DSM 16556.</title>
        <authorList>
            <person name="Hemp J."/>
            <person name="Ward L.M."/>
            <person name="Pace L.A."/>
            <person name="Fischer W.W."/>
        </authorList>
    </citation>
    <scope>NUCLEOTIDE SEQUENCE [LARGE SCALE GENOMIC DNA]</scope>
    <source>
        <strain evidence="1 2">YMTK-2</strain>
    </source>
</reference>